<dbReference type="GO" id="GO:0006355">
    <property type="term" value="P:regulation of DNA-templated transcription"/>
    <property type="evidence" value="ECO:0007669"/>
    <property type="project" value="InterPro"/>
</dbReference>
<evidence type="ECO:0000256" key="3">
    <source>
        <dbReference type="ARBA" id="ARBA00022491"/>
    </source>
</evidence>
<dbReference type="PANTHER" id="PTHR31734">
    <property type="entry name" value="AUXIN-RESPONSIVE PROTEIN IAA17"/>
    <property type="match status" value="1"/>
</dbReference>
<organism evidence="11">
    <name type="scientific">Selaginella moellendorffii</name>
    <name type="common">Spikemoss</name>
    <dbReference type="NCBI Taxonomy" id="88036"/>
    <lineage>
        <taxon>Eukaryota</taxon>
        <taxon>Viridiplantae</taxon>
        <taxon>Streptophyta</taxon>
        <taxon>Embryophyta</taxon>
        <taxon>Tracheophyta</taxon>
        <taxon>Lycopodiopsida</taxon>
        <taxon>Selaginellales</taxon>
        <taxon>Selaginellaceae</taxon>
        <taxon>Selaginella</taxon>
    </lineage>
</organism>
<reference evidence="10 11" key="1">
    <citation type="journal article" date="2011" name="Science">
        <title>The Selaginella genome identifies genetic changes associated with the evolution of vascular plants.</title>
        <authorList>
            <person name="Banks J.A."/>
            <person name="Nishiyama T."/>
            <person name="Hasebe M."/>
            <person name="Bowman J.L."/>
            <person name="Gribskov M."/>
            <person name="dePamphilis C."/>
            <person name="Albert V.A."/>
            <person name="Aono N."/>
            <person name="Aoyama T."/>
            <person name="Ambrose B.A."/>
            <person name="Ashton N.W."/>
            <person name="Axtell M.J."/>
            <person name="Barker E."/>
            <person name="Barker M.S."/>
            <person name="Bennetzen J.L."/>
            <person name="Bonawitz N.D."/>
            <person name="Chapple C."/>
            <person name="Cheng C."/>
            <person name="Correa L.G."/>
            <person name="Dacre M."/>
            <person name="DeBarry J."/>
            <person name="Dreyer I."/>
            <person name="Elias M."/>
            <person name="Engstrom E.M."/>
            <person name="Estelle M."/>
            <person name="Feng L."/>
            <person name="Finet C."/>
            <person name="Floyd S.K."/>
            <person name="Frommer W.B."/>
            <person name="Fujita T."/>
            <person name="Gramzow L."/>
            <person name="Gutensohn M."/>
            <person name="Harholt J."/>
            <person name="Hattori M."/>
            <person name="Heyl A."/>
            <person name="Hirai T."/>
            <person name="Hiwatashi Y."/>
            <person name="Ishikawa M."/>
            <person name="Iwata M."/>
            <person name="Karol K.G."/>
            <person name="Koehler B."/>
            <person name="Kolukisaoglu U."/>
            <person name="Kubo M."/>
            <person name="Kurata T."/>
            <person name="Lalonde S."/>
            <person name="Li K."/>
            <person name="Li Y."/>
            <person name="Litt A."/>
            <person name="Lyons E."/>
            <person name="Manning G."/>
            <person name="Maruyama T."/>
            <person name="Michael T.P."/>
            <person name="Mikami K."/>
            <person name="Miyazaki S."/>
            <person name="Morinaga S."/>
            <person name="Murata T."/>
            <person name="Mueller-Roeber B."/>
            <person name="Nelson D.R."/>
            <person name="Obara M."/>
            <person name="Oguri Y."/>
            <person name="Olmstead R.G."/>
            <person name="Onodera N."/>
            <person name="Petersen B.L."/>
            <person name="Pils B."/>
            <person name="Prigge M."/>
            <person name="Rensing S.A."/>
            <person name="Riano-Pachon D.M."/>
            <person name="Roberts A.W."/>
            <person name="Sato Y."/>
            <person name="Scheller H.V."/>
            <person name="Schulz B."/>
            <person name="Schulz C."/>
            <person name="Shakirov E.V."/>
            <person name="Shibagaki N."/>
            <person name="Shinohara N."/>
            <person name="Shippen D.E."/>
            <person name="Soerensen I."/>
            <person name="Sotooka R."/>
            <person name="Sugimoto N."/>
            <person name="Sugita M."/>
            <person name="Sumikawa N."/>
            <person name="Tanurdzic M."/>
            <person name="Theissen G."/>
            <person name="Ulvskov P."/>
            <person name="Wakazuki S."/>
            <person name="Weng J.K."/>
            <person name="Willats W.W."/>
            <person name="Wipf D."/>
            <person name="Wolf P.G."/>
            <person name="Yang L."/>
            <person name="Zimmer A.D."/>
            <person name="Zhu Q."/>
            <person name="Mitros T."/>
            <person name="Hellsten U."/>
            <person name="Loque D."/>
            <person name="Otillar R."/>
            <person name="Salamov A."/>
            <person name="Schmutz J."/>
            <person name="Shapiro H."/>
            <person name="Lindquist E."/>
            <person name="Lucas S."/>
            <person name="Rokhsar D."/>
            <person name="Grigoriev I.V."/>
        </authorList>
    </citation>
    <scope>NUCLEOTIDE SEQUENCE [LARGE SCALE GENOMIC DNA]</scope>
</reference>
<evidence type="ECO:0000256" key="1">
    <source>
        <dbReference type="ARBA" id="ARBA00004123"/>
    </source>
</evidence>
<feature type="compositionally biased region" description="Polar residues" evidence="8">
    <location>
        <begin position="93"/>
        <end position="106"/>
    </location>
</feature>
<keyword evidence="3 7" id="KW-0678">Repressor</keyword>
<dbReference type="Pfam" id="PF02309">
    <property type="entry name" value="AUX_IAA"/>
    <property type="match status" value="1"/>
</dbReference>
<feature type="region of interest" description="Disordered" evidence="8">
    <location>
        <begin position="187"/>
        <end position="218"/>
    </location>
</feature>
<proteinExistence type="inferred from homology"/>
<dbReference type="KEGG" id="smo:SELMODRAFT_172524"/>
<dbReference type="Gramene" id="EFJ26826">
    <property type="protein sequence ID" value="EFJ26826"/>
    <property type="gene ID" value="SELMODRAFT_172524"/>
</dbReference>
<sequence length="345" mass="37040">MTLEAEATGSQAAKEHDYIGLAEQQQPNPLAGKSSSSIKVSAGGLNMRRTELQLGLPGSPQEDELELQQQRSNGFRKNGSEQHHGDKEDKGANGSSAKSKPAQPQQPARFGPSVTPDAQAWHPQQQQQQQQQQRSSSSSSSCHLKPPDLHECVEKHVVEDASQSRAPVGWPPVQSFRKNSLAAPTVHHAKPVDSLSNPSSPAAAAAAAATPGTSSQHQAAGSQLVKVYMDGVPIGRKVSLRTHSSYERLSGALEEMFRRFISGQSGAGKAVAKDKLVSDTKKFNFIYGSDYVLTYEDKDGDLMLVGDVPWEMFVGAVKRLRIMKGSEAIGLAPRAAEDQLTAANK</sequence>
<dbReference type="FunCoup" id="D8RM47">
    <property type="interactions" value="2223"/>
</dbReference>
<name>D8RM47_SELML</name>
<feature type="compositionally biased region" description="Polar residues" evidence="8">
    <location>
        <begin position="23"/>
        <end position="39"/>
    </location>
</feature>
<dbReference type="Gene3D" id="3.10.20.90">
    <property type="entry name" value="Phosphatidylinositol 3-kinase Catalytic Subunit, Chain A, domain 1"/>
    <property type="match status" value="1"/>
</dbReference>
<comment type="similarity">
    <text evidence="2 7">Belongs to the Aux/IAA family.</text>
</comment>
<dbReference type="InterPro" id="IPR033389">
    <property type="entry name" value="AUX/IAA_dom"/>
</dbReference>
<dbReference type="OrthoDB" id="7848332at2759"/>
<evidence type="ECO:0000256" key="4">
    <source>
        <dbReference type="ARBA" id="ARBA00023015"/>
    </source>
</evidence>
<feature type="domain" description="PB1" evidence="9">
    <location>
        <begin position="222"/>
        <end position="325"/>
    </location>
</feature>
<dbReference type="PANTHER" id="PTHR31734:SF28">
    <property type="entry name" value="AUXIN-RESPONSIVE PROTEIN IAA13"/>
    <property type="match status" value="1"/>
</dbReference>
<dbReference type="STRING" id="88036.D8RM47"/>
<feature type="compositionally biased region" description="Low complexity" evidence="8">
    <location>
        <begin position="124"/>
        <end position="141"/>
    </location>
</feature>
<dbReference type="GO" id="GO:0009734">
    <property type="term" value="P:auxin-activated signaling pathway"/>
    <property type="evidence" value="ECO:0007669"/>
    <property type="project" value="UniProtKB-UniRule"/>
</dbReference>
<evidence type="ECO:0000313" key="11">
    <source>
        <dbReference type="Proteomes" id="UP000001514"/>
    </source>
</evidence>
<dbReference type="Proteomes" id="UP000001514">
    <property type="component" value="Unassembled WGS sequence"/>
</dbReference>
<dbReference type="InterPro" id="IPR003311">
    <property type="entry name" value="AUX_IAA"/>
</dbReference>
<comment type="subcellular location">
    <subcellularLocation>
        <location evidence="1 7">Nucleus</location>
    </subcellularLocation>
</comment>
<evidence type="ECO:0000259" key="9">
    <source>
        <dbReference type="PROSITE" id="PS51745"/>
    </source>
</evidence>
<evidence type="ECO:0000256" key="5">
    <source>
        <dbReference type="ARBA" id="ARBA00023163"/>
    </source>
</evidence>
<evidence type="ECO:0000256" key="6">
    <source>
        <dbReference type="ARBA" id="ARBA00023294"/>
    </source>
</evidence>
<dbReference type="GO" id="GO:0005634">
    <property type="term" value="C:nucleus"/>
    <property type="evidence" value="ECO:0007669"/>
    <property type="project" value="UniProtKB-SubCell"/>
</dbReference>
<evidence type="ECO:0000256" key="7">
    <source>
        <dbReference type="RuleBase" id="RU004549"/>
    </source>
</evidence>
<comment type="subunit">
    <text evidence="7">Homodimers and heterodimers.</text>
</comment>
<keyword evidence="5 7" id="KW-0804">Transcription</keyword>
<evidence type="ECO:0000313" key="10">
    <source>
        <dbReference type="EMBL" id="EFJ26826.1"/>
    </source>
</evidence>
<gene>
    <name evidence="10" type="primary">IAA3-1</name>
    <name evidence="10" type="ORF">SELMODRAFT_172524</name>
</gene>
<dbReference type="SUPFAM" id="SSF54277">
    <property type="entry name" value="CAD &amp; PB1 domains"/>
    <property type="match status" value="1"/>
</dbReference>
<keyword evidence="4 7" id="KW-0805">Transcription regulation</keyword>
<keyword evidence="7" id="KW-0539">Nucleus</keyword>
<comment type="function">
    <text evidence="7">Aux/IAA proteins are short-lived transcriptional factors that function as repressors of early auxin response genes at low auxin concentrations.</text>
</comment>
<dbReference type="OMA" id="PYMEKSC"/>
<dbReference type="InterPro" id="IPR053793">
    <property type="entry name" value="PB1-like"/>
</dbReference>
<dbReference type="AlphaFoldDB" id="D8RM47"/>
<dbReference type="FunFam" id="3.10.20.90:FF:000078">
    <property type="entry name" value="Auxin-responsive protein"/>
    <property type="match status" value="1"/>
</dbReference>
<keyword evidence="11" id="KW-1185">Reference proteome</keyword>
<evidence type="ECO:0000256" key="2">
    <source>
        <dbReference type="ARBA" id="ARBA00006728"/>
    </source>
</evidence>
<accession>D8RM47</accession>
<dbReference type="GeneID" id="9650176"/>
<feature type="region of interest" description="Disordered" evidence="8">
    <location>
        <begin position="1"/>
        <end position="147"/>
    </location>
</feature>
<keyword evidence="6 7" id="KW-0927">Auxin signaling pathway</keyword>
<evidence type="ECO:0000256" key="8">
    <source>
        <dbReference type="SAM" id="MobiDB-lite"/>
    </source>
</evidence>
<dbReference type="EMBL" id="GL377583">
    <property type="protein sequence ID" value="EFJ26826.1"/>
    <property type="molecule type" value="Genomic_DNA"/>
</dbReference>
<dbReference type="HOGENOM" id="CLU_049393_1_2_1"/>
<dbReference type="PROSITE" id="PS51745">
    <property type="entry name" value="PB1"/>
    <property type="match status" value="1"/>
</dbReference>
<protein>
    <recommendedName>
        <fullName evidence="7">Auxin-responsive protein</fullName>
    </recommendedName>
</protein>
<dbReference type="eggNOG" id="ENOG502QTW8">
    <property type="taxonomic scope" value="Eukaryota"/>
</dbReference>
<dbReference type="InParanoid" id="D8RM47"/>
<feature type="compositionally biased region" description="Basic and acidic residues" evidence="8">
    <location>
        <begin position="78"/>
        <end position="91"/>
    </location>
</feature>